<dbReference type="RefSeq" id="WP_090708410.1">
    <property type="nucleotide sequence ID" value="NZ_FOVM01000001.1"/>
</dbReference>
<dbReference type="InterPro" id="IPR000073">
    <property type="entry name" value="AB_hydrolase_1"/>
</dbReference>
<reference evidence="5" key="1">
    <citation type="submission" date="2016-10" db="EMBL/GenBank/DDBJ databases">
        <authorList>
            <person name="Varghese N."/>
            <person name="Submissions S."/>
        </authorList>
    </citation>
    <scope>NUCLEOTIDE SEQUENCE [LARGE SCALE GENOMIC DNA]</scope>
    <source>
        <strain evidence="5">CGMCC 1.11101</strain>
    </source>
</reference>
<dbReference type="GO" id="GO:0046464">
    <property type="term" value="P:acylglycerol catabolic process"/>
    <property type="evidence" value="ECO:0007669"/>
    <property type="project" value="TreeGrafter"/>
</dbReference>
<dbReference type="AlphaFoldDB" id="A0A1I4YS74"/>
<proteinExistence type="predicted"/>
<accession>A0A1I4YS74</accession>
<evidence type="ECO:0000313" key="5">
    <source>
        <dbReference type="Proteomes" id="UP000198867"/>
    </source>
</evidence>
<dbReference type="PANTHER" id="PTHR43798:SF33">
    <property type="entry name" value="HYDROLASE, PUTATIVE (AFU_ORTHOLOGUE AFUA_2G14860)-RELATED"/>
    <property type="match status" value="1"/>
</dbReference>
<dbReference type="Gene3D" id="3.40.50.1820">
    <property type="entry name" value="alpha/beta hydrolase"/>
    <property type="match status" value="1"/>
</dbReference>
<dbReference type="GO" id="GO:0016020">
    <property type="term" value="C:membrane"/>
    <property type="evidence" value="ECO:0007669"/>
    <property type="project" value="TreeGrafter"/>
</dbReference>
<evidence type="ECO:0000259" key="3">
    <source>
        <dbReference type="Pfam" id="PF00561"/>
    </source>
</evidence>
<feature type="region of interest" description="Disordered" evidence="1">
    <location>
        <begin position="1"/>
        <end position="26"/>
    </location>
</feature>
<feature type="transmembrane region" description="Helical" evidence="2">
    <location>
        <begin position="33"/>
        <end position="55"/>
    </location>
</feature>
<dbReference type="SUPFAM" id="SSF53474">
    <property type="entry name" value="alpha/beta-Hydrolases"/>
    <property type="match status" value="1"/>
</dbReference>
<organism evidence="4 5">
    <name type="scientific">Mycetocola miduiensis</name>
    <dbReference type="NCBI Taxonomy" id="995034"/>
    <lineage>
        <taxon>Bacteria</taxon>
        <taxon>Bacillati</taxon>
        <taxon>Actinomycetota</taxon>
        <taxon>Actinomycetes</taxon>
        <taxon>Micrococcales</taxon>
        <taxon>Microbacteriaceae</taxon>
        <taxon>Mycetocola</taxon>
    </lineage>
</organism>
<evidence type="ECO:0000256" key="1">
    <source>
        <dbReference type="SAM" id="MobiDB-lite"/>
    </source>
</evidence>
<dbReference type="EMBL" id="FOVM01000001">
    <property type="protein sequence ID" value="SFN40499.1"/>
    <property type="molecule type" value="Genomic_DNA"/>
</dbReference>
<dbReference type="InterPro" id="IPR029058">
    <property type="entry name" value="AB_hydrolase_fold"/>
</dbReference>
<keyword evidence="2" id="KW-0472">Membrane</keyword>
<keyword evidence="5" id="KW-1185">Reference proteome</keyword>
<dbReference type="Pfam" id="PF00561">
    <property type="entry name" value="Abhydrolase_1"/>
    <property type="match status" value="1"/>
</dbReference>
<feature type="domain" description="AB hydrolase-1" evidence="3">
    <location>
        <begin position="87"/>
        <end position="187"/>
    </location>
</feature>
<dbReference type="GO" id="GO:0047372">
    <property type="term" value="F:monoacylglycerol lipase activity"/>
    <property type="evidence" value="ECO:0007669"/>
    <property type="project" value="TreeGrafter"/>
</dbReference>
<dbReference type="Proteomes" id="UP000198867">
    <property type="component" value="Unassembled WGS sequence"/>
</dbReference>
<name>A0A1I4YS74_9MICO</name>
<sequence length="338" mass="36768">MSVKTQRGKQDPLAIRPGEPATRPRHRHRWGRVLGVVALAVLALVLTGVVTNAVLEQTERRTVAAYGERVAVTGGDVNVYRHGDSGPTIVMLTGYGTAAPALDFAPLIRELDGYQVVVVEGFGYGYSDTTAPPRTVENISSELHEALASVDVDQPYVLLGHSIAGIYDLYYANQYSDEVAAVIGIDASVPGQINGLAGQGNPLPRLVSATGLLRLATALAPSLAEPQSTAYTARELEQIRMLTNWNWANPAILDEANQGERNLSVVEDMTYPHDIPVLSFIKKEGSQAGWRELHEKQLENQDRGELVELDGGHYLHWTQAEELARRIDQFLSDAALNG</sequence>
<protein>
    <submittedName>
        <fullName evidence="4">Pimeloyl-ACP methyl ester carboxylesterase</fullName>
    </submittedName>
</protein>
<dbReference type="PANTHER" id="PTHR43798">
    <property type="entry name" value="MONOACYLGLYCEROL LIPASE"/>
    <property type="match status" value="1"/>
</dbReference>
<dbReference type="OrthoDB" id="7185741at2"/>
<evidence type="ECO:0000256" key="2">
    <source>
        <dbReference type="SAM" id="Phobius"/>
    </source>
</evidence>
<dbReference type="InterPro" id="IPR050266">
    <property type="entry name" value="AB_hydrolase_sf"/>
</dbReference>
<evidence type="ECO:0000313" key="4">
    <source>
        <dbReference type="EMBL" id="SFN40499.1"/>
    </source>
</evidence>
<keyword evidence="2" id="KW-0812">Transmembrane</keyword>
<gene>
    <name evidence="4" type="ORF">SAMN05216219_0452</name>
</gene>
<keyword evidence="2" id="KW-1133">Transmembrane helix</keyword>
<dbReference type="STRING" id="995034.SAMN05216219_0452"/>